<dbReference type="AlphaFoldDB" id="A0A4Y2A4W6"/>
<reference evidence="1 2" key="1">
    <citation type="journal article" date="2019" name="Sci. Rep.">
        <title>Orb-weaving spider Araneus ventricosus genome elucidates the spidroin gene catalogue.</title>
        <authorList>
            <person name="Kono N."/>
            <person name="Nakamura H."/>
            <person name="Ohtoshi R."/>
            <person name="Moran D.A.P."/>
            <person name="Shinohara A."/>
            <person name="Yoshida Y."/>
            <person name="Fujiwara M."/>
            <person name="Mori M."/>
            <person name="Tomita M."/>
            <person name="Arakawa K."/>
        </authorList>
    </citation>
    <scope>NUCLEOTIDE SEQUENCE [LARGE SCALE GENOMIC DNA]</scope>
</reference>
<gene>
    <name evidence="1" type="ORF">AVEN_243700_1</name>
</gene>
<organism evidence="1 2">
    <name type="scientific">Araneus ventricosus</name>
    <name type="common">Orbweaver spider</name>
    <name type="synonym">Epeira ventricosa</name>
    <dbReference type="NCBI Taxonomy" id="182803"/>
    <lineage>
        <taxon>Eukaryota</taxon>
        <taxon>Metazoa</taxon>
        <taxon>Ecdysozoa</taxon>
        <taxon>Arthropoda</taxon>
        <taxon>Chelicerata</taxon>
        <taxon>Arachnida</taxon>
        <taxon>Araneae</taxon>
        <taxon>Araneomorphae</taxon>
        <taxon>Entelegynae</taxon>
        <taxon>Araneoidea</taxon>
        <taxon>Araneidae</taxon>
        <taxon>Araneus</taxon>
    </lineage>
</organism>
<dbReference type="GO" id="GO:0003676">
    <property type="term" value="F:nucleic acid binding"/>
    <property type="evidence" value="ECO:0007669"/>
    <property type="project" value="InterPro"/>
</dbReference>
<dbReference type="PANTHER" id="PTHR47326">
    <property type="entry name" value="TRANSPOSABLE ELEMENT TC3 TRANSPOSASE-LIKE PROTEIN"/>
    <property type="match status" value="1"/>
</dbReference>
<dbReference type="InterPro" id="IPR036397">
    <property type="entry name" value="RNaseH_sf"/>
</dbReference>
<sequence length="214" mass="23852">MLGEVSLSLGSSIPSLESSYPKNPNATRTRAAQERFSVNVWAGIVGDHLVGPYLLPERLTGANYLIFLQQVLQHLLDDTHVSAAMRSPMWFQHDGAHAQYSIDLRLHLNATYGQQWIRRDGPVLWPARSPDFTALITSYGGTSSHLCTKLSLTVLRTLLRAARELLRKSGTRPVFSLTFDLQCAGHVRHCITAGDVISNTYFDDDRCLLNVLFS</sequence>
<protein>
    <submittedName>
        <fullName evidence="1">Uncharacterized protein</fullName>
    </submittedName>
</protein>
<dbReference type="EMBL" id="BGPR01000006">
    <property type="protein sequence ID" value="GBL74852.1"/>
    <property type="molecule type" value="Genomic_DNA"/>
</dbReference>
<accession>A0A4Y2A4W6</accession>
<dbReference type="PANTHER" id="PTHR47326:SF1">
    <property type="entry name" value="HTH PSQ-TYPE DOMAIN-CONTAINING PROTEIN"/>
    <property type="match status" value="1"/>
</dbReference>
<dbReference type="Proteomes" id="UP000499080">
    <property type="component" value="Unassembled WGS sequence"/>
</dbReference>
<proteinExistence type="predicted"/>
<evidence type="ECO:0000313" key="2">
    <source>
        <dbReference type="Proteomes" id="UP000499080"/>
    </source>
</evidence>
<keyword evidence="2" id="KW-1185">Reference proteome</keyword>
<dbReference type="OrthoDB" id="6436917at2759"/>
<dbReference type="Gene3D" id="3.30.420.10">
    <property type="entry name" value="Ribonuclease H-like superfamily/Ribonuclease H"/>
    <property type="match status" value="1"/>
</dbReference>
<name>A0A4Y2A4W6_ARAVE</name>
<comment type="caution">
    <text evidence="1">The sequence shown here is derived from an EMBL/GenBank/DDBJ whole genome shotgun (WGS) entry which is preliminary data.</text>
</comment>
<evidence type="ECO:0000313" key="1">
    <source>
        <dbReference type="EMBL" id="GBL74852.1"/>
    </source>
</evidence>